<keyword evidence="3" id="KW-1185">Reference proteome</keyword>
<feature type="transmembrane region" description="Helical" evidence="1">
    <location>
        <begin position="163"/>
        <end position="183"/>
    </location>
</feature>
<gene>
    <name evidence="2" type="ORF">J5Y10_19985</name>
</gene>
<evidence type="ECO:0000256" key="1">
    <source>
        <dbReference type="SAM" id="Phobius"/>
    </source>
</evidence>
<dbReference type="Pfam" id="PF03729">
    <property type="entry name" value="DUF308"/>
    <property type="match status" value="1"/>
</dbReference>
<keyword evidence="1" id="KW-0472">Membrane</keyword>
<feature type="transmembrane region" description="Helical" evidence="1">
    <location>
        <begin position="132"/>
        <end position="151"/>
    </location>
</feature>
<dbReference type="AlphaFoldDB" id="A0A940S9B1"/>
<keyword evidence="1" id="KW-1133">Transmembrane helix</keyword>
<evidence type="ECO:0000313" key="2">
    <source>
        <dbReference type="EMBL" id="MBP0495073.1"/>
    </source>
</evidence>
<protein>
    <submittedName>
        <fullName evidence="2">DUF308 domain-containing protein</fullName>
    </submittedName>
</protein>
<organism evidence="2 3">
    <name type="scientific">Roseomonas indoligenes</name>
    <dbReference type="NCBI Taxonomy" id="2820811"/>
    <lineage>
        <taxon>Bacteria</taxon>
        <taxon>Pseudomonadati</taxon>
        <taxon>Pseudomonadota</taxon>
        <taxon>Alphaproteobacteria</taxon>
        <taxon>Acetobacterales</taxon>
        <taxon>Roseomonadaceae</taxon>
        <taxon>Roseomonas</taxon>
    </lineage>
</organism>
<feature type="transmembrane region" description="Helical" evidence="1">
    <location>
        <begin position="102"/>
        <end position="120"/>
    </location>
</feature>
<proteinExistence type="predicted"/>
<keyword evidence="1" id="KW-0812">Transmembrane</keyword>
<dbReference type="Proteomes" id="UP000677537">
    <property type="component" value="Unassembled WGS sequence"/>
</dbReference>
<reference evidence="2" key="1">
    <citation type="submission" date="2021-03" db="EMBL/GenBank/DDBJ databases">
        <authorList>
            <person name="So Y."/>
        </authorList>
    </citation>
    <scope>NUCLEOTIDE SEQUENCE</scope>
    <source>
        <strain evidence="2">SG15</strain>
    </source>
</reference>
<feature type="transmembrane region" description="Helical" evidence="1">
    <location>
        <begin position="21"/>
        <end position="39"/>
    </location>
</feature>
<accession>A0A940S9B1</accession>
<dbReference type="EMBL" id="JAGIZA010000014">
    <property type="protein sequence ID" value="MBP0495073.1"/>
    <property type="molecule type" value="Genomic_DNA"/>
</dbReference>
<feature type="transmembrane region" description="Helical" evidence="1">
    <location>
        <begin position="77"/>
        <end position="96"/>
    </location>
</feature>
<dbReference type="RefSeq" id="WP_209375873.1">
    <property type="nucleotide sequence ID" value="NZ_JAGIZA010000014.1"/>
</dbReference>
<evidence type="ECO:0000313" key="3">
    <source>
        <dbReference type="Proteomes" id="UP000677537"/>
    </source>
</evidence>
<comment type="caution">
    <text evidence="2">The sequence shown here is derived from an EMBL/GenBank/DDBJ whole genome shotgun (WGS) entry which is preliminary data.</text>
</comment>
<name>A0A940S9B1_9PROT</name>
<dbReference type="InterPro" id="IPR005325">
    <property type="entry name" value="DUF308_memb"/>
</dbReference>
<sequence length="195" mass="20389">MPTQIIDHPAPPASGWLKRYYFARFAFSAAWVAAAFSVARSAPQLAAILLVGYPAWDAVANLIDAQRNGGLGSNRTQLLNVIVSTITAAAVAVALGVSMNSVIVVFGIWAGFAGLLQLATAVRRWRSYGAQWAMILSGAQSALAGLFFVRMAGGPEPVGIATVAPYAAFGAFYFLVSALWLTVGDARRGGLRAAG</sequence>